<dbReference type="EMBL" id="JAUSTY010000001">
    <property type="protein sequence ID" value="MDQ0164220.1"/>
    <property type="molecule type" value="Genomic_DNA"/>
</dbReference>
<feature type="transmembrane region" description="Helical" evidence="6">
    <location>
        <begin position="12"/>
        <end position="33"/>
    </location>
</feature>
<comment type="caution">
    <text evidence="7">The sequence shown here is derived from an EMBL/GenBank/DDBJ whole genome shotgun (WGS) entry which is preliminary data.</text>
</comment>
<comment type="similarity">
    <text evidence="2">Belongs to the autoinducer-2 exporter (AI-2E) (TC 2.A.86) family.</text>
</comment>
<reference evidence="7 8" key="1">
    <citation type="submission" date="2023-07" db="EMBL/GenBank/DDBJ databases">
        <title>Genomic Encyclopedia of Type Strains, Phase IV (KMG-IV): sequencing the most valuable type-strain genomes for metagenomic binning, comparative biology and taxonomic classification.</title>
        <authorList>
            <person name="Goeker M."/>
        </authorList>
    </citation>
    <scope>NUCLEOTIDE SEQUENCE [LARGE SCALE GENOMIC DNA]</scope>
    <source>
        <strain evidence="7 8">DSM 12751</strain>
    </source>
</reference>
<protein>
    <submittedName>
        <fullName evidence="7">PurR-regulated permease PerM</fullName>
    </submittedName>
</protein>
<evidence type="ECO:0000313" key="8">
    <source>
        <dbReference type="Proteomes" id="UP001235840"/>
    </source>
</evidence>
<keyword evidence="5 6" id="KW-0472">Membrane</keyword>
<dbReference type="Pfam" id="PF01594">
    <property type="entry name" value="AI-2E_transport"/>
    <property type="match status" value="1"/>
</dbReference>
<organism evidence="7 8">
    <name type="scientific">Caldalkalibacillus horti</name>
    <dbReference type="NCBI Taxonomy" id="77523"/>
    <lineage>
        <taxon>Bacteria</taxon>
        <taxon>Bacillati</taxon>
        <taxon>Bacillota</taxon>
        <taxon>Bacilli</taxon>
        <taxon>Bacillales</taxon>
        <taxon>Bacillaceae</taxon>
        <taxon>Caldalkalibacillus</taxon>
    </lineage>
</organism>
<evidence type="ECO:0000313" key="7">
    <source>
        <dbReference type="EMBL" id="MDQ0164220.1"/>
    </source>
</evidence>
<keyword evidence="4 6" id="KW-1133">Transmembrane helix</keyword>
<dbReference type="InterPro" id="IPR002549">
    <property type="entry name" value="AI-2E-like"/>
</dbReference>
<feature type="transmembrane region" description="Helical" evidence="6">
    <location>
        <begin position="255"/>
        <end position="274"/>
    </location>
</feature>
<evidence type="ECO:0000256" key="2">
    <source>
        <dbReference type="ARBA" id="ARBA00009773"/>
    </source>
</evidence>
<name>A0ABT9VUB4_9BACI</name>
<dbReference type="PANTHER" id="PTHR21716">
    <property type="entry name" value="TRANSMEMBRANE PROTEIN"/>
    <property type="match status" value="1"/>
</dbReference>
<keyword evidence="3 6" id="KW-0812">Transmembrane</keyword>
<sequence>MNRVFSPQSLRIIGIFALAMLILYLAFLIFPYLTPFVRIVQAILVPFLISMIIAYLLHPLVDLLMKTRLNRTLSILVLYILFFGALGCVLWFGTPVFIEQLRDLMNELPQIQKTILIWLERFEMQLQRLPDGIHLGINDALLSIQSDSRHTISQMVEGAGKMLDKMFALVVIPFLVFYFLLDAEIMNKTIYHLIPTSKRKMALDIWKDIDHSLGEYIRGQIMISLVVGLLSLIGYFIIGLPYTLFLAGLMAVTNIIPYFGPFIGIAPAILVALLTKPSLVLWVIVINLIIQIIEGNILAPWIVGKRLHIHPVFIILSLLLGHQIGGVVGLILAVPIFVAGKVVLEHLIEHTRRARQIKEGGNNQQYE</sequence>
<feature type="transmembrane region" description="Helical" evidence="6">
    <location>
        <begin position="323"/>
        <end position="344"/>
    </location>
</feature>
<gene>
    <name evidence="7" type="ORF">J2S11_000119</name>
</gene>
<evidence type="ECO:0000256" key="4">
    <source>
        <dbReference type="ARBA" id="ARBA00022989"/>
    </source>
</evidence>
<feature type="transmembrane region" description="Helical" evidence="6">
    <location>
        <begin position="221"/>
        <end position="243"/>
    </location>
</feature>
<dbReference type="Proteomes" id="UP001235840">
    <property type="component" value="Unassembled WGS sequence"/>
</dbReference>
<evidence type="ECO:0000256" key="3">
    <source>
        <dbReference type="ARBA" id="ARBA00022692"/>
    </source>
</evidence>
<feature type="transmembrane region" description="Helical" evidence="6">
    <location>
        <begin position="279"/>
        <end position="303"/>
    </location>
</feature>
<proteinExistence type="inferred from homology"/>
<comment type="subcellular location">
    <subcellularLocation>
        <location evidence="1">Membrane</location>
        <topology evidence="1">Multi-pass membrane protein</topology>
    </subcellularLocation>
</comment>
<keyword evidence="8" id="KW-1185">Reference proteome</keyword>
<dbReference type="RefSeq" id="WP_307389505.1">
    <property type="nucleotide sequence ID" value="NZ_BAAADK010000009.1"/>
</dbReference>
<feature type="transmembrane region" description="Helical" evidence="6">
    <location>
        <begin position="162"/>
        <end position="181"/>
    </location>
</feature>
<feature type="transmembrane region" description="Helical" evidence="6">
    <location>
        <begin position="39"/>
        <end position="61"/>
    </location>
</feature>
<dbReference type="PANTHER" id="PTHR21716:SF15">
    <property type="entry name" value="TRANSPORT PROTEIN YRRI-RELATED"/>
    <property type="match status" value="1"/>
</dbReference>
<evidence type="ECO:0000256" key="6">
    <source>
        <dbReference type="SAM" id="Phobius"/>
    </source>
</evidence>
<feature type="transmembrane region" description="Helical" evidence="6">
    <location>
        <begin position="73"/>
        <end position="98"/>
    </location>
</feature>
<evidence type="ECO:0000256" key="5">
    <source>
        <dbReference type="ARBA" id="ARBA00023136"/>
    </source>
</evidence>
<evidence type="ECO:0000256" key="1">
    <source>
        <dbReference type="ARBA" id="ARBA00004141"/>
    </source>
</evidence>
<accession>A0ABT9VUB4</accession>